<dbReference type="InterPro" id="IPR045863">
    <property type="entry name" value="CorA_TM1_TM2"/>
</dbReference>
<evidence type="ECO:0000256" key="2">
    <source>
        <dbReference type="ARBA" id="ARBA00004141"/>
    </source>
</evidence>
<keyword evidence="3 12" id="KW-0812">Transmembrane</keyword>
<proteinExistence type="inferred from homology"/>
<evidence type="ECO:0000256" key="7">
    <source>
        <dbReference type="ARBA" id="ARBA00023136"/>
    </source>
</evidence>
<dbReference type="InterPro" id="IPR002523">
    <property type="entry name" value="MgTranspt_CorA/ZnTranspt_ZntB"/>
</dbReference>
<evidence type="ECO:0000256" key="6">
    <source>
        <dbReference type="ARBA" id="ARBA00023125"/>
    </source>
</evidence>
<accession>A0A0D2JLT4</accession>
<dbReference type="GO" id="GO:0016020">
    <property type="term" value="C:membrane"/>
    <property type="evidence" value="ECO:0007669"/>
    <property type="project" value="UniProtKB-SubCell"/>
</dbReference>
<dbReference type="EMBL" id="KN848088">
    <property type="protein sequence ID" value="KIX94292.1"/>
    <property type="molecule type" value="Genomic_DNA"/>
</dbReference>
<keyword evidence="8 10" id="KW-0804">Transcription</keyword>
<dbReference type="SMART" id="SM00521">
    <property type="entry name" value="CBF"/>
    <property type="match status" value="1"/>
</dbReference>
<dbReference type="Pfam" id="PF01544">
    <property type="entry name" value="CorA"/>
    <property type="match status" value="1"/>
</dbReference>
<comment type="similarity">
    <text evidence="10">Belongs to the NFYA/HAP2 subunit family.</text>
</comment>
<organism evidence="13 14">
    <name type="scientific">Fonsecaea multimorphosa CBS 102226</name>
    <dbReference type="NCBI Taxonomy" id="1442371"/>
    <lineage>
        <taxon>Eukaryota</taxon>
        <taxon>Fungi</taxon>
        <taxon>Dikarya</taxon>
        <taxon>Ascomycota</taxon>
        <taxon>Pezizomycotina</taxon>
        <taxon>Eurotiomycetes</taxon>
        <taxon>Chaetothyriomycetidae</taxon>
        <taxon>Chaetothyriales</taxon>
        <taxon>Herpotrichiellaceae</taxon>
        <taxon>Fonsecaea</taxon>
    </lineage>
</organism>
<evidence type="ECO:0000256" key="12">
    <source>
        <dbReference type="SAM" id="Phobius"/>
    </source>
</evidence>
<dbReference type="RefSeq" id="XP_016628415.1">
    <property type="nucleotide sequence ID" value="XM_016780496.1"/>
</dbReference>
<dbReference type="GeneID" id="27715748"/>
<evidence type="ECO:0000256" key="10">
    <source>
        <dbReference type="RuleBase" id="RU367155"/>
    </source>
</evidence>
<evidence type="ECO:0000313" key="14">
    <source>
        <dbReference type="Proteomes" id="UP000053411"/>
    </source>
</evidence>
<dbReference type="GO" id="GO:0003677">
    <property type="term" value="F:DNA binding"/>
    <property type="evidence" value="ECO:0007669"/>
    <property type="project" value="UniProtKB-KW"/>
</dbReference>
<name>A0A0D2JLT4_9EURO</name>
<sequence length="591" mass="67217">MEEPDSGVDPLDNLGDSPLYVNPKQFHRILKRRVARQKAREATIQPADTHAAPDNRSQGALSSASSERGSNHAWESSNVEKQYELCLPFNKDGDQSEKGGGSLSIESHTIKTPKRFLTIEDLGALGVNSEGHFSNWPYNCRYFVPELMNAEAATSLLKRDAEFYPEESDSPECFTVVDLTETGLHSFVLISSDSRFDERLRLSDLSHGSTRILFVSQKRLCLKNYTTSRYGLKYSTWLKILSSCEIPPDAVQVLHENNGCWGAHTSFCSDVKGMSCRTKTPNDLLGETFCAYHIWMKPRPWWNEEHFVYARHDFHSRRKLLVVVGTSLDAQRQRVLSQFRPATQPHLFSALLALATTWTKDLEEFVWEQDFSTQRLESDTGWSTVGHTQLKPLPREKLALRKDMILTKDALSHVVRASESLDELYSFLSREVRAIPSDGYNVNLRPDQLKDAFVQQACKQWHQKSQAQGLIDRLDTQWKIVSALMAQHNNSLNYQIATDSRVDTIVMRRISFVTIAFLPATFLATFFSMSFFHVTSDDLVASPAIWIYVVCAVPLTLAIAWQSSTRGLSAVKWTASKLRWRTPKKSVYFEE</sequence>
<keyword evidence="4 12" id="KW-1133">Transmembrane helix</keyword>
<reference evidence="13 14" key="1">
    <citation type="submission" date="2015-01" db="EMBL/GenBank/DDBJ databases">
        <title>The Genome Sequence of Fonsecaea multimorphosa CBS 102226.</title>
        <authorList>
            <consortium name="The Broad Institute Genomics Platform"/>
            <person name="Cuomo C."/>
            <person name="de Hoog S."/>
            <person name="Gorbushina A."/>
            <person name="Stielow B."/>
            <person name="Teixiera M."/>
            <person name="Abouelleil A."/>
            <person name="Chapman S.B."/>
            <person name="Priest M."/>
            <person name="Young S.K."/>
            <person name="Wortman J."/>
            <person name="Nusbaum C."/>
            <person name="Birren B."/>
        </authorList>
    </citation>
    <scope>NUCLEOTIDE SEQUENCE [LARGE SCALE GENOMIC DNA]</scope>
    <source>
        <strain evidence="13 14">CBS 102226</strain>
    </source>
</reference>
<dbReference type="AlphaFoldDB" id="A0A0D2JLT4"/>
<evidence type="ECO:0000256" key="9">
    <source>
        <dbReference type="ARBA" id="ARBA00023242"/>
    </source>
</evidence>
<dbReference type="SUPFAM" id="SSF144083">
    <property type="entry name" value="Magnesium transport protein CorA, transmembrane region"/>
    <property type="match status" value="1"/>
</dbReference>
<dbReference type="GO" id="GO:0046873">
    <property type="term" value="F:metal ion transmembrane transporter activity"/>
    <property type="evidence" value="ECO:0007669"/>
    <property type="project" value="InterPro"/>
</dbReference>
<feature type="compositionally biased region" description="Polar residues" evidence="11">
    <location>
        <begin position="55"/>
        <end position="76"/>
    </location>
</feature>
<evidence type="ECO:0000313" key="13">
    <source>
        <dbReference type="EMBL" id="KIX94292.1"/>
    </source>
</evidence>
<dbReference type="InterPro" id="IPR001289">
    <property type="entry name" value="NFYA"/>
</dbReference>
<keyword evidence="7 12" id="KW-0472">Membrane</keyword>
<feature type="transmembrane region" description="Helical" evidence="12">
    <location>
        <begin position="544"/>
        <end position="561"/>
    </location>
</feature>
<comment type="subunit">
    <text evidence="10">Heterotrimer.</text>
</comment>
<feature type="region of interest" description="Disordered" evidence="11">
    <location>
        <begin position="1"/>
        <end position="20"/>
    </location>
</feature>
<evidence type="ECO:0000256" key="3">
    <source>
        <dbReference type="ARBA" id="ARBA00022692"/>
    </source>
</evidence>
<dbReference type="Gene3D" id="6.10.250.2430">
    <property type="match status" value="1"/>
</dbReference>
<keyword evidence="6 10" id="KW-0238">DNA-binding</keyword>
<gene>
    <name evidence="13" type="ORF">Z520_10002</name>
</gene>
<comment type="function">
    <text evidence="10">Component of the sequence-specific heterotrimeric transcription factor (NF-Y) which specifically recognizes a 5'-CCAAT-3' box motif found in the promoters of its target genes.</text>
</comment>
<evidence type="ECO:0000256" key="11">
    <source>
        <dbReference type="SAM" id="MobiDB-lite"/>
    </source>
</evidence>
<feature type="region of interest" description="Disordered" evidence="11">
    <location>
        <begin position="32"/>
        <end position="76"/>
    </location>
</feature>
<keyword evidence="5 10" id="KW-0805">Transcription regulation</keyword>
<keyword evidence="9 10" id="KW-0539">Nucleus</keyword>
<dbReference type="PROSITE" id="PS51152">
    <property type="entry name" value="NFYA_HAP2_2"/>
    <property type="match status" value="1"/>
</dbReference>
<dbReference type="Gene3D" id="1.20.58.340">
    <property type="entry name" value="Magnesium transport protein CorA, transmembrane region"/>
    <property type="match status" value="1"/>
</dbReference>
<evidence type="ECO:0000256" key="8">
    <source>
        <dbReference type="ARBA" id="ARBA00023163"/>
    </source>
</evidence>
<dbReference type="GO" id="GO:0005634">
    <property type="term" value="C:nucleus"/>
    <property type="evidence" value="ECO:0007669"/>
    <property type="project" value="UniProtKB-SubCell"/>
</dbReference>
<evidence type="ECO:0000256" key="5">
    <source>
        <dbReference type="ARBA" id="ARBA00023015"/>
    </source>
</evidence>
<dbReference type="GO" id="GO:0003700">
    <property type="term" value="F:DNA-binding transcription factor activity"/>
    <property type="evidence" value="ECO:0007669"/>
    <property type="project" value="UniProtKB-UniRule"/>
</dbReference>
<evidence type="ECO:0000256" key="1">
    <source>
        <dbReference type="ARBA" id="ARBA00004123"/>
    </source>
</evidence>
<dbReference type="VEuPathDB" id="FungiDB:Z520_10002"/>
<dbReference type="Proteomes" id="UP000053411">
    <property type="component" value="Unassembled WGS sequence"/>
</dbReference>
<keyword evidence="14" id="KW-1185">Reference proteome</keyword>
<comment type="subcellular location">
    <subcellularLocation>
        <location evidence="2">Membrane</location>
        <topology evidence="2">Multi-pass membrane protein</topology>
    </subcellularLocation>
    <subcellularLocation>
        <location evidence="1 10">Nucleus</location>
    </subcellularLocation>
</comment>
<evidence type="ECO:0000256" key="4">
    <source>
        <dbReference type="ARBA" id="ARBA00022989"/>
    </source>
</evidence>
<dbReference type="Pfam" id="PF02045">
    <property type="entry name" value="CBFB_NFYA"/>
    <property type="match status" value="1"/>
</dbReference>
<protein>
    <recommendedName>
        <fullName evidence="10">Transcriptional activator HAP2</fullName>
    </recommendedName>
</protein>
<feature type="transmembrane region" description="Helical" evidence="12">
    <location>
        <begin position="510"/>
        <end position="532"/>
    </location>
</feature>
<dbReference type="OrthoDB" id="5207033at2759"/>